<dbReference type="PANTHER" id="PTHR33312">
    <property type="entry name" value="MEMBRANE-ASSOCIATED KINASE REGULATOR 4-RELATED"/>
    <property type="match status" value="1"/>
</dbReference>
<evidence type="ECO:0000313" key="2">
    <source>
        <dbReference type="EMBL" id="KMT17555.1"/>
    </source>
</evidence>
<dbReference type="eggNOG" id="ENOG502RCYF">
    <property type="taxonomic scope" value="Eukaryota"/>
</dbReference>
<protein>
    <recommendedName>
        <fullName evidence="4">Membrane-associated kinase regulator 4</fullName>
    </recommendedName>
</protein>
<sequence length="340" mass="38072">MAVDYYSYNHNEHKVDEEEEGEDDYIDMEVSTFANLFSYSRNTILSSPQHPREFEFQMSSTMTNNVEIESTTSPADELFYMGKLLPLHLPPRLQMVEKLLQDSTPKNFNEFYSTPLGTNTATTPTANTPFESCNISPAESCQVSRELNPEDYHKEFFGDNNNNVKKSWTKKLKIKLKSLFGKSSDEVCSSSAKVDDFRKSIKKNPCSEVSEVVSQERFDKKNDTTKEVKICHRRSFSGAFKRRSSATTTKLSTSSSSSSSSSNASMNQSTVLNDLPFLKRSSSANSEIETSLIQGAIAHCKQSSKQVSQSQKTLSEVGCHSFPSSRFSAVLDDQTSLCRG</sequence>
<dbReference type="Proteomes" id="UP000035740">
    <property type="component" value="Chromosome 2"/>
</dbReference>
<feature type="region of interest" description="Disordered" evidence="1">
    <location>
        <begin position="247"/>
        <end position="267"/>
    </location>
</feature>
<evidence type="ECO:0000256" key="1">
    <source>
        <dbReference type="SAM" id="MobiDB-lite"/>
    </source>
</evidence>
<dbReference type="InterPro" id="IPR039620">
    <property type="entry name" value="BKI1/MAKR1/3/4"/>
</dbReference>
<dbReference type="GO" id="GO:0019210">
    <property type="term" value="F:kinase inhibitor activity"/>
    <property type="evidence" value="ECO:0007669"/>
    <property type="project" value="InterPro"/>
</dbReference>
<dbReference type="OrthoDB" id="1938320at2759"/>
<evidence type="ECO:0008006" key="4">
    <source>
        <dbReference type="Google" id="ProtNLM"/>
    </source>
</evidence>
<organism evidence="2 3">
    <name type="scientific">Beta vulgaris subsp. vulgaris</name>
    <name type="common">Beet</name>
    <dbReference type="NCBI Taxonomy" id="3555"/>
    <lineage>
        <taxon>Eukaryota</taxon>
        <taxon>Viridiplantae</taxon>
        <taxon>Streptophyta</taxon>
        <taxon>Embryophyta</taxon>
        <taxon>Tracheophyta</taxon>
        <taxon>Spermatophyta</taxon>
        <taxon>Magnoliopsida</taxon>
        <taxon>eudicotyledons</taxon>
        <taxon>Gunneridae</taxon>
        <taxon>Pentapetalae</taxon>
        <taxon>Caryophyllales</taxon>
        <taxon>Chenopodiaceae</taxon>
        <taxon>Betoideae</taxon>
        <taxon>Beta</taxon>
    </lineage>
</organism>
<name>A0A0J8CV11_BETVV</name>
<reference evidence="2 3" key="1">
    <citation type="journal article" date="2014" name="Nature">
        <title>The genome of the recently domesticated crop plant sugar beet (Beta vulgaris).</title>
        <authorList>
            <person name="Dohm J.C."/>
            <person name="Minoche A.E."/>
            <person name="Holtgrawe D."/>
            <person name="Capella-Gutierrez S."/>
            <person name="Zakrzewski F."/>
            <person name="Tafer H."/>
            <person name="Rupp O."/>
            <person name="Sorensen T.R."/>
            <person name="Stracke R."/>
            <person name="Reinhardt R."/>
            <person name="Goesmann A."/>
            <person name="Kraft T."/>
            <person name="Schulz B."/>
            <person name="Stadler P.F."/>
            <person name="Schmidt T."/>
            <person name="Gabaldon T."/>
            <person name="Lehrach H."/>
            <person name="Weisshaar B."/>
            <person name="Himmelbauer H."/>
        </authorList>
    </citation>
    <scope>NUCLEOTIDE SEQUENCE [LARGE SCALE GENOMIC DNA]</scope>
    <source>
        <tissue evidence="2">Taproot</tissue>
    </source>
</reference>
<dbReference type="OMA" id="RSKEDHI"/>
<evidence type="ECO:0000313" key="3">
    <source>
        <dbReference type="Proteomes" id="UP000035740"/>
    </source>
</evidence>
<accession>A0A0J8CV11</accession>
<dbReference type="AlphaFoldDB" id="A0A0J8CV11"/>
<dbReference type="EMBL" id="KQ090045">
    <property type="protein sequence ID" value="KMT17555.1"/>
    <property type="molecule type" value="Genomic_DNA"/>
</dbReference>
<proteinExistence type="predicted"/>
<keyword evidence="3" id="KW-1185">Reference proteome</keyword>
<dbReference type="PANTHER" id="PTHR33312:SF5">
    <property type="entry name" value="MEMBRANE-ASSOCIATED KINASE REGULATOR 4-RELATED"/>
    <property type="match status" value="1"/>
</dbReference>
<dbReference type="GO" id="GO:0005886">
    <property type="term" value="C:plasma membrane"/>
    <property type="evidence" value="ECO:0007669"/>
    <property type="project" value="InterPro"/>
</dbReference>
<dbReference type="KEGG" id="bvg:104886936"/>
<dbReference type="Gramene" id="KMT17555">
    <property type="protein sequence ID" value="KMT17555"/>
    <property type="gene ID" value="BVRB_2g036960"/>
</dbReference>
<gene>
    <name evidence="2" type="ORF">BVRB_2g036960</name>
</gene>